<dbReference type="GO" id="GO:0005975">
    <property type="term" value="P:carbohydrate metabolic process"/>
    <property type="evidence" value="ECO:0007669"/>
    <property type="project" value="InterPro"/>
</dbReference>
<dbReference type="InterPro" id="IPR004821">
    <property type="entry name" value="Cyt_trans-like"/>
</dbReference>
<dbReference type="PANTHER" id="PTHR43793:SF2">
    <property type="entry name" value="BIFUNCTIONAL PROTEIN HLDE"/>
    <property type="match status" value="1"/>
</dbReference>
<protein>
    <recommendedName>
        <fullName evidence="1">D-glycero-beta-D-manno-heptose 1-phosphate adenylyltransferase</fullName>
        <ecNumber evidence="1">2.7.7.70</ecNumber>
    </recommendedName>
</protein>
<keyword evidence="6" id="KW-0119">Carbohydrate metabolism</keyword>
<feature type="domain" description="Cytidyltransferase-like" evidence="8">
    <location>
        <begin position="35"/>
        <end position="129"/>
    </location>
</feature>
<dbReference type="RefSeq" id="WP_100314584.1">
    <property type="nucleotide sequence ID" value="NZ_PGFG01000001.1"/>
</dbReference>
<keyword evidence="4" id="KW-0547">Nucleotide-binding</keyword>
<keyword evidence="10" id="KW-1185">Reference proteome</keyword>
<evidence type="ECO:0000256" key="4">
    <source>
        <dbReference type="ARBA" id="ARBA00022741"/>
    </source>
</evidence>
<dbReference type="Pfam" id="PF01467">
    <property type="entry name" value="CTP_transf_like"/>
    <property type="match status" value="1"/>
</dbReference>
<evidence type="ECO:0000256" key="1">
    <source>
        <dbReference type="ARBA" id="ARBA00012519"/>
    </source>
</evidence>
<evidence type="ECO:0000256" key="3">
    <source>
        <dbReference type="ARBA" id="ARBA00022695"/>
    </source>
</evidence>
<dbReference type="GO" id="GO:0016773">
    <property type="term" value="F:phosphotransferase activity, alcohol group as acceptor"/>
    <property type="evidence" value="ECO:0007669"/>
    <property type="project" value="InterPro"/>
</dbReference>
<dbReference type="InterPro" id="IPR011914">
    <property type="entry name" value="RfaE_dom_II"/>
</dbReference>
<evidence type="ECO:0000259" key="8">
    <source>
        <dbReference type="Pfam" id="PF01467"/>
    </source>
</evidence>
<organism evidence="9 10">
    <name type="scientific">Thermoflavifilum aggregans</name>
    <dbReference type="NCBI Taxonomy" id="454188"/>
    <lineage>
        <taxon>Bacteria</taxon>
        <taxon>Pseudomonadati</taxon>
        <taxon>Bacteroidota</taxon>
        <taxon>Chitinophagia</taxon>
        <taxon>Chitinophagales</taxon>
        <taxon>Chitinophagaceae</taxon>
        <taxon>Thermoflavifilum</taxon>
    </lineage>
</organism>
<dbReference type="OrthoDB" id="9795543at2"/>
<evidence type="ECO:0000256" key="5">
    <source>
        <dbReference type="ARBA" id="ARBA00022840"/>
    </source>
</evidence>
<evidence type="ECO:0000256" key="2">
    <source>
        <dbReference type="ARBA" id="ARBA00022679"/>
    </source>
</evidence>
<dbReference type="NCBIfam" id="TIGR02199">
    <property type="entry name" value="rfaE_dom_II"/>
    <property type="match status" value="1"/>
</dbReference>
<dbReference type="GO" id="GO:0016779">
    <property type="term" value="F:nucleotidyltransferase activity"/>
    <property type="evidence" value="ECO:0007669"/>
    <property type="project" value="UniProtKB-KW"/>
</dbReference>
<dbReference type="PANTHER" id="PTHR43793">
    <property type="entry name" value="FAD SYNTHASE"/>
    <property type="match status" value="1"/>
</dbReference>
<dbReference type="Proteomes" id="UP000230000">
    <property type="component" value="Unassembled WGS sequence"/>
</dbReference>
<accession>A0A2M9CVW9</accession>
<reference evidence="9 10" key="1">
    <citation type="submission" date="2017-11" db="EMBL/GenBank/DDBJ databases">
        <title>Genomic Encyclopedia of Archaeal and Bacterial Type Strains, Phase II (KMG-II): From Individual Species to Whole Genera.</title>
        <authorList>
            <person name="Goeker M."/>
        </authorList>
    </citation>
    <scope>NUCLEOTIDE SEQUENCE [LARGE SCALE GENOMIC DNA]</scope>
    <source>
        <strain evidence="9 10">DSM 27268</strain>
    </source>
</reference>
<name>A0A2M9CVW9_9BACT</name>
<dbReference type="EC" id="2.7.7.70" evidence="1"/>
<evidence type="ECO:0000313" key="10">
    <source>
        <dbReference type="Proteomes" id="UP000230000"/>
    </source>
</evidence>
<dbReference type="Gene3D" id="3.40.50.620">
    <property type="entry name" value="HUPs"/>
    <property type="match status" value="1"/>
</dbReference>
<sequence length="167" mass="18477">MTQPKFNLIQSRIADRTSLSRHVHRWRLLGKKIVFTNGCFDLLHRGHIRLLSQAADLGDVLIVGINSDASVKKLKGPERPLVAEQDRALLLAGLCFVDAVTIFDEETPYELIRMVQPDVLVKGEDYAIDEIVGADIVRAYGGEVKTIPLEAGYSTSALLQQIRSLPG</sequence>
<evidence type="ECO:0000256" key="7">
    <source>
        <dbReference type="ARBA" id="ARBA00047428"/>
    </source>
</evidence>
<dbReference type="SUPFAM" id="SSF52374">
    <property type="entry name" value="Nucleotidylyl transferase"/>
    <property type="match status" value="1"/>
</dbReference>
<keyword evidence="5" id="KW-0067">ATP-binding</keyword>
<dbReference type="NCBIfam" id="TIGR00125">
    <property type="entry name" value="cyt_tran_rel"/>
    <property type="match status" value="1"/>
</dbReference>
<comment type="caution">
    <text evidence="9">The sequence shown here is derived from an EMBL/GenBank/DDBJ whole genome shotgun (WGS) entry which is preliminary data.</text>
</comment>
<dbReference type="EMBL" id="PGFG01000001">
    <property type="protein sequence ID" value="PJJ76061.1"/>
    <property type="molecule type" value="Genomic_DNA"/>
</dbReference>
<keyword evidence="2 9" id="KW-0808">Transferase</keyword>
<evidence type="ECO:0000256" key="6">
    <source>
        <dbReference type="ARBA" id="ARBA00023277"/>
    </source>
</evidence>
<gene>
    <name evidence="9" type="ORF">BXY57_1660</name>
</gene>
<dbReference type="AlphaFoldDB" id="A0A2M9CVW9"/>
<dbReference type="InterPro" id="IPR050385">
    <property type="entry name" value="Archaeal_FAD_synthase"/>
</dbReference>
<evidence type="ECO:0000313" key="9">
    <source>
        <dbReference type="EMBL" id="PJJ76061.1"/>
    </source>
</evidence>
<dbReference type="GO" id="GO:0005524">
    <property type="term" value="F:ATP binding"/>
    <property type="evidence" value="ECO:0007669"/>
    <property type="project" value="UniProtKB-KW"/>
</dbReference>
<keyword evidence="3" id="KW-0548">Nucleotidyltransferase</keyword>
<dbReference type="InterPro" id="IPR014729">
    <property type="entry name" value="Rossmann-like_a/b/a_fold"/>
</dbReference>
<comment type="catalytic activity">
    <reaction evidence="7">
        <text>D-glycero-beta-D-manno-heptose 1-phosphate + ATP + H(+) = ADP-D-glycero-beta-D-manno-heptose + diphosphate</text>
        <dbReference type="Rhea" id="RHEA:27465"/>
        <dbReference type="ChEBI" id="CHEBI:15378"/>
        <dbReference type="ChEBI" id="CHEBI:30616"/>
        <dbReference type="ChEBI" id="CHEBI:33019"/>
        <dbReference type="ChEBI" id="CHEBI:59967"/>
        <dbReference type="ChEBI" id="CHEBI:61593"/>
        <dbReference type="EC" id="2.7.7.70"/>
    </reaction>
</comment>
<proteinExistence type="predicted"/>